<organism evidence="1 2">
    <name type="scientific">Hygrophoropsis aurantiaca</name>
    <dbReference type="NCBI Taxonomy" id="72124"/>
    <lineage>
        <taxon>Eukaryota</taxon>
        <taxon>Fungi</taxon>
        <taxon>Dikarya</taxon>
        <taxon>Basidiomycota</taxon>
        <taxon>Agaricomycotina</taxon>
        <taxon>Agaricomycetes</taxon>
        <taxon>Agaricomycetidae</taxon>
        <taxon>Boletales</taxon>
        <taxon>Coniophorineae</taxon>
        <taxon>Hygrophoropsidaceae</taxon>
        <taxon>Hygrophoropsis</taxon>
    </lineage>
</organism>
<evidence type="ECO:0000313" key="1">
    <source>
        <dbReference type="EMBL" id="KAH7915091.1"/>
    </source>
</evidence>
<accession>A0ACB8AQ92</accession>
<dbReference type="Proteomes" id="UP000790377">
    <property type="component" value="Unassembled WGS sequence"/>
</dbReference>
<gene>
    <name evidence="1" type="ORF">BJ138DRAFT_1142629</name>
</gene>
<name>A0ACB8AQ92_9AGAM</name>
<dbReference type="EMBL" id="MU267605">
    <property type="protein sequence ID" value="KAH7915091.1"/>
    <property type="molecule type" value="Genomic_DNA"/>
</dbReference>
<evidence type="ECO:0000313" key="2">
    <source>
        <dbReference type="Proteomes" id="UP000790377"/>
    </source>
</evidence>
<keyword evidence="2" id="KW-1185">Reference proteome</keyword>
<comment type="caution">
    <text evidence="1">The sequence shown here is derived from an EMBL/GenBank/DDBJ whole genome shotgun (WGS) entry which is preliminary data.</text>
</comment>
<proteinExistence type="predicted"/>
<reference evidence="1" key="1">
    <citation type="journal article" date="2021" name="New Phytol.">
        <title>Evolutionary innovations through gain and loss of genes in the ectomycorrhizal Boletales.</title>
        <authorList>
            <person name="Wu G."/>
            <person name="Miyauchi S."/>
            <person name="Morin E."/>
            <person name="Kuo A."/>
            <person name="Drula E."/>
            <person name="Varga T."/>
            <person name="Kohler A."/>
            <person name="Feng B."/>
            <person name="Cao Y."/>
            <person name="Lipzen A."/>
            <person name="Daum C."/>
            <person name="Hundley H."/>
            <person name="Pangilinan J."/>
            <person name="Johnson J."/>
            <person name="Barry K."/>
            <person name="LaButti K."/>
            <person name="Ng V."/>
            <person name="Ahrendt S."/>
            <person name="Min B."/>
            <person name="Choi I.G."/>
            <person name="Park H."/>
            <person name="Plett J.M."/>
            <person name="Magnuson J."/>
            <person name="Spatafora J.W."/>
            <person name="Nagy L.G."/>
            <person name="Henrissat B."/>
            <person name="Grigoriev I.V."/>
            <person name="Yang Z.L."/>
            <person name="Xu J."/>
            <person name="Martin F.M."/>
        </authorList>
    </citation>
    <scope>NUCLEOTIDE SEQUENCE</scope>
    <source>
        <strain evidence="1">ATCC 28755</strain>
    </source>
</reference>
<protein>
    <submittedName>
        <fullName evidence="1">Uncharacterized protein</fullName>
    </submittedName>
</protein>
<sequence>MLGTHRSTLFRLLLSPSYVYTLPVILARRRLTVDMRLHHDVTFSNVLLFRQKVARPAFAECVRTLTTVDRVPALSF</sequence>